<dbReference type="PANTHER" id="PTHR43359">
    <property type="entry name" value="FORMATE HYDROGENLYASE SUBUNIT 4"/>
    <property type="match status" value="1"/>
</dbReference>
<dbReference type="PANTHER" id="PTHR43359:SF1">
    <property type="entry name" value="FORMATE HYDROGENLYASE SUBUNIT 4-RELATED"/>
    <property type="match status" value="1"/>
</dbReference>
<evidence type="ECO:0000256" key="4">
    <source>
        <dbReference type="ARBA" id="ARBA00023136"/>
    </source>
</evidence>
<evidence type="ECO:0000256" key="1">
    <source>
        <dbReference type="ARBA" id="ARBA00004141"/>
    </source>
</evidence>
<evidence type="ECO:0008006" key="7">
    <source>
        <dbReference type="Google" id="ProtNLM"/>
    </source>
</evidence>
<dbReference type="Pfam" id="PF00146">
    <property type="entry name" value="NADHdh"/>
    <property type="match status" value="1"/>
</dbReference>
<evidence type="ECO:0000256" key="2">
    <source>
        <dbReference type="ARBA" id="ARBA00022692"/>
    </source>
</evidence>
<reference evidence="6" key="1">
    <citation type="journal article" date="2014" name="Front. Microbiol.">
        <title>High frequency of phylogenetically diverse reductive dehalogenase-homologous genes in deep subseafloor sedimentary metagenomes.</title>
        <authorList>
            <person name="Kawai M."/>
            <person name="Futagami T."/>
            <person name="Toyoda A."/>
            <person name="Takaki Y."/>
            <person name="Nishi S."/>
            <person name="Hori S."/>
            <person name="Arai W."/>
            <person name="Tsubouchi T."/>
            <person name="Morono Y."/>
            <person name="Uchiyama I."/>
            <person name="Ito T."/>
            <person name="Fujiyama A."/>
            <person name="Inagaki F."/>
            <person name="Takami H."/>
        </authorList>
    </citation>
    <scope>NUCLEOTIDE SEQUENCE</scope>
    <source>
        <strain evidence="6">Expedition CK06-06</strain>
    </source>
</reference>
<evidence type="ECO:0000256" key="3">
    <source>
        <dbReference type="ARBA" id="ARBA00022989"/>
    </source>
</evidence>
<proteinExistence type="predicted"/>
<feature type="transmembrane region" description="Helical" evidence="5">
    <location>
        <begin position="149"/>
        <end position="171"/>
    </location>
</feature>
<dbReference type="AlphaFoldDB" id="X1LUV5"/>
<feature type="transmembrane region" description="Helical" evidence="5">
    <location>
        <begin position="68"/>
        <end position="87"/>
    </location>
</feature>
<dbReference type="PROSITE" id="PS00668">
    <property type="entry name" value="COMPLEX1_ND1_2"/>
    <property type="match status" value="1"/>
</dbReference>
<dbReference type="InterPro" id="IPR018086">
    <property type="entry name" value="NADH_UbQ_OxRdtase_su1_CS"/>
</dbReference>
<dbReference type="EMBL" id="BARV01003627">
    <property type="protein sequence ID" value="GAI09581.1"/>
    <property type="molecule type" value="Genomic_DNA"/>
</dbReference>
<gene>
    <name evidence="6" type="ORF">S06H3_08555</name>
</gene>
<accession>X1LUV5</accession>
<feature type="transmembrane region" description="Helical" evidence="5">
    <location>
        <begin position="99"/>
        <end position="117"/>
    </location>
</feature>
<comment type="caution">
    <text evidence="6">The sequence shown here is derived from an EMBL/GenBank/DDBJ whole genome shotgun (WGS) entry which is preliminary data.</text>
</comment>
<feature type="transmembrane region" description="Helical" evidence="5">
    <location>
        <begin position="177"/>
        <end position="195"/>
    </location>
</feature>
<organism evidence="6">
    <name type="scientific">marine sediment metagenome</name>
    <dbReference type="NCBI Taxonomy" id="412755"/>
    <lineage>
        <taxon>unclassified sequences</taxon>
        <taxon>metagenomes</taxon>
        <taxon>ecological metagenomes</taxon>
    </lineage>
</organism>
<feature type="non-terminal residue" evidence="6">
    <location>
        <position position="1"/>
    </location>
</feature>
<evidence type="ECO:0000313" key="6">
    <source>
        <dbReference type="EMBL" id="GAI09581.1"/>
    </source>
</evidence>
<keyword evidence="2 5" id="KW-0812">Transmembrane</keyword>
<keyword evidence="3 5" id="KW-1133">Transmembrane helix</keyword>
<dbReference type="InterPro" id="IPR001694">
    <property type="entry name" value="NADH_UbQ_OxRdtase_su1/FPO"/>
</dbReference>
<evidence type="ECO:0000256" key="5">
    <source>
        <dbReference type="SAM" id="Phobius"/>
    </source>
</evidence>
<feature type="transmembrane region" description="Helical" evidence="5">
    <location>
        <begin position="28"/>
        <end position="47"/>
    </location>
</feature>
<comment type="subcellular location">
    <subcellularLocation>
        <location evidence="1">Membrane</location>
        <topology evidence="1">Multi-pass membrane protein</topology>
    </subcellularLocation>
</comment>
<feature type="transmembrane region" description="Helical" evidence="5">
    <location>
        <begin position="211"/>
        <end position="234"/>
    </location>
</feature>
<dbReference type="GO" id="GO:0005886">
    <property type="term" value="C:plasma membrane"/>
    <property type="evidence" value="ECO:0007669"/>
    <property type="project" value="TreeGrafter"/>
</dbReference>
<dbReference type="InterPro" id="IPR052561">
    <property type="entry name" value="ComplexI_Subunit1"/>
</dbReference>
<sequence>APLVGLAGVLLLSTMLWRITIAPEMLFVGDIIVAIYLMVLPSLALILGSSASASPHAAVGTSREMKLVMSYELPLVLAFIVVIIKTGGQLNLAAIAQQAPVFSISGLVAFLVALLCVQAKLGFVPFDIAEAETELGSGVLMEYSGALLAVWKVVQAMMLVALPLFLVMVFLGGFTAGLWAGIGKYVLILVLLILIKNTNPRVRIDQAMKFFWVYCGIALAVAVILAITGNYYGISWL</sequence>
<protein>
    <recommendedName>
        <fullName evidence="7">NADH-quinone oxidoreductase subunit H</fullName>
    </recommendedName>
</protein>
<name>X1LUV5_9ZZZZ</name>
<keyword evidence="4 5" id="KW-0472">Membrane</keyword>